<feature type="compositionally biased region" description="Basic residues" evidence="4">
    <location>
        <begin position="1525"/>
        <end position="1534"/>
    </location>
</feature>
<evidence type="ECO:0000256" key="4">
    <source>
        <dbReference type="SAM" id="MobiDB-lite"/>
    </source>
</evidence>
<dbReference type="PANTHER" id="PTHR22872">
    <property type="entry name" value="BTK-BINDING PROTEIN-RELATED"/>
    <property type="match status" value="1"/>
</dbReference>
<evidence type="ECO:0000256" key="1">
    <source>
        <dbReference type="ARBA" id="ARBA00022737"/>
    </source>
</evidence>
<dbReference type="InterPro" id="IPR036770">
    <property type="entry name" value="Ankyrin_rpt-contain_sf"/>
</dbReference>
<proteinExistence type="predicted"/>
<dbReference type="Gene3D" id="1.25.40.20">
    <property type="entry name" value="Ankyrin repeat-containing domain"/>
    <property type="match status" value="1"/>
</dbReference>
<feature type="region of interest" description="Disordered" evidence="4">
    <location>
        <begin position="1445"/>
        <end position="1627"/>
    </location>
</feature>
<dbReference type="Gene3D" id="3.30.710.10">
    <property type="entry name" value="Potassium Channel Kv1.1, Chain A"/>
    <property type="match status" value="2"/>
</dbReference>
<feature type="repeat" description="RCC1" evidence="3">
    <location>
        <begin position="318"/>
        <end position="370"/>
    </location>
</feature>
<dbReference type="Pfam" id="PF13540">
    <property type="entry name" value="RCC1_2"/>
    <property type="match status" value="1"/>
</dbReference>
<reference evidence="6 7" key="1">
    <citation type="journal article" date="2024" name="IMA Fungus">
        <title>IMA Genome - F19 : A genome assembly and annotation guide to empower mycologists, including annotated draft genome sequences of Ceratocystis pirilliformis, Diaporthe australafricana, Fusarium ophioides, Paecilomyces lecythidis, and Sporothrix stenoceras.</title>
        <authorList>
            <person name="Aylward J."/>
            <person name="Wilson A.M."/>
            <person name="Visagie C.M."/>
            <person name="Spraker J."/>
            <person name="Barnes I."/>
            <person name="Buitendag C."/>
            <person name="Ceriani C."/>
            <person name="Del Mar Angel L."/>
            <person name="du Plessis D."/>
            <person name="Fuchs T."/>
            <person name="Gasser K."/>
            <person name="Kramer D."/>
            <person name="Li W."/>
            <person name="Munsamy K."/>
            <person name="Piso A."/>
            <person name="Price J.L."/>
            <person name="Sonnekus B."/>
            <person name="Thomas C."/>
            <person name="van der Nest A."/>
            <person name="van Dijk A."/>
            <person name="van Heerden A."/>
            <person name="van Vuuren N."/>
            <person name="Yilmaz N."/>
            <person name="Duong T.A."/>
            <person name="van der Merwe N.A."/>
            <person name="Wingfield M.J."/>
            <person name="Wingfield B.D."/>
        </authorList>
    </citation>
    <scope>NUCLEOTIDE SEQUENCE [LARGE SCALE GENOMIC DNA]</scope>
    <source>
        <strain evidence="6 7">CMW 12675</strain>
    </source>
</reference>
<dbReference type="Pfam" id="PF12796">
    <property type="entry name" value="Ank_2"/>
    <property type="match status" value="1"/>
</dbReference>
<dbReference type="InterPro" id="IPR011333">
    <property type="entry name" value="SKP1/BTB/POZ_sf"/>
</dbReference>
<dbReference type="EMBL" id="JAWDJO010000184">
    <property type="protein sequence ID" value="KAL1890390.1"/>
    <property type="molecule type" value="Genomic_DNA"/>
</dbReference>
<keyword evidence="1" id="KW-0677">Repeat</keyword>
<dbReference type="CDD" id="cd18500">
    <property type="entry name" value="BACK_IBtk"/>
    <property type="match status" value="1"/>
</dbReference>
<dbReference type="SMART" id="SM00225">
    <property type="entry name" value="BTB"/>
    <property type="match status" value="1"/>
</dbReference>
<dbReference type="InterPro" id="IPR002110">
    <property type="entry name" value="Ankyrin_rpt"/>
</dbReference>
<accession>A0ABR3YQW9</accession>
<feature type="compositionally biased region" description="Polar residues" evidence="4">
    <location>
        <begin position="1505"/>
        <end position="1524"/>
    </location>
</feature>
<dbReference type="SUPFAM" id="SSF48403">
    <property type="entry name" value="Ankyrin repeat"/>
    <property type="match status" value="1"/>
</dbReference>
<organism evidence="6 7">
    <name type="scientific">Ceratocystis pirilliformis</name>
    <dbReference type="NCBI Taxonomy" id="259994"/>
    <lineage>
        <taxon>Eukaryota</taxon>
        <taxon>Fungi</taxon>
        <taxon>Dikarya</taxon>
        <taxon>Ascomycota</taxon>
        <taxon>Pezizomycotina</taxon>
        <taxon>Sordariomycetes</taxon>
        <taxon>Hypocreomycetidae</taxon>
        <taxon>Microascales</taxon>
        <taxon>Ceratocystidaceae</taxon>
        <taxon>Ceratocystis</taxon>
    </lineage>
</organism>
<evidence type="ECO:0000313" key="7">
    <source>
        <dbReference type="Proteomes" id="UP001583280"/>
    </source>
</evidence>
<dbReference type="InterPro" id="IPR000408">
    <property type="entry name" value="Reg_chr_condens"/>
</dbReference>
<dbReference type="SUPFAM" id="SSF50985">
    <property type="entry name" value="RCC1/BLIP-II"/>
    <property type="match status" value="1"/>
</dbReference>
<dbReference type="Gene3D" id="2.130.10.30">
    <property type="entry name" value="Regulator of chromosome condensation 1/beta-lactamase-inhibitor protein II"/>
    <property type="match status" value="1"/>
</dbReference>
<feature type="compositionally biased region" description="Low complexity" evidence="4">
    <location>
        <begin position="1316"/>
        <end position="1342"/>
    </location>
</feature>
<feature type="repeat" description="RCC1" evidence="3">
    <location>
        <begin position="371"/>
        <end position="431"/>
    </location>
</feature>
<feature type="region of interest" description="Disordered" evidence="4">
    <location>
        <begin position="1314"/>
        <end position="1348"/>
    </location>
</feature>
<feature type="domain" description="BTB" evidence="5">
    <location>
        <begin position="746"/>
        <end position="824"/>
    </location>
</feature>
<feature type="compositionally biased region" description="Basic and acidic residues" evidence="4">
    <location>
        <begin position="1114"/>
        <end position="1123"/>
    </location>
</feature>
<dbReference type="SUPFAM" id="SSF54695">
    <property type="entry name" value="POZ domain"/>
    <property type="match status" value="1"/>
</dbReference>
<evidence type="ECO:0000313" key="6">
    <source>
        <dbReference type="EMBL" id="KAL1890390.1"/>
    </source>
</evidence>
<dbReference type="InterPro" id="IPR009091">
    <property type="entry name" value="RCC1/BLIP-II"/>
</dbReference>
<evidence type="ECO:0000256" key="3">
    <source>
        <dbReference type="PROSITE-ProRule" id="PRU00235"/>
    </source>
</evidence>
<dbReference type="CDD" id="cd18186">
    <property type="entry name" value="BTB_POZ_ZBTB_KLHL-like"/>
    <property type="match status" value="1"/>
</dbReference>
<dbReference type="Proteomes" id="UP001583280">
    <property type="component" value="Unassembled WGS sequence"/>
</dbReference>
<feature type="repeat" description="ANK" evidence="2">
    <location>
        <begin position="118"/>
        <end position="141"/>
    </location>
</feature>
<feature type="region of interest" description="Disordered" evidence="4">
    <location>
        <begin position="1114"/>
        <end position="1239"/>
    </location>
</feature>
<keyword evidence="7" id="KW-1185">Reference proteome</keyword>
<feature type="region of interest" description="Disordered" evidence="4">
    <location>
        <begin position="37"/>
        <end position="58"/>
    </location>
</feature>
<dbReference type="PROSITE" id="PS50297">
    <property type="entry name" value="ANK_REP_REGION"/>
    <property type="match status" value="1"/>
</dbReference>
<comment type="caution">
    <text evidence="6">The sequence shown here is derived from an EMBL/GenBank/DDBJ whole genome shotgun (WGS) entry which is preliminary data.</text>
</comment>
<name>A0ABR3YQW9_9PEZI</name>
<feature type="compositionally biased region" description="Polar residues" evidence="4">
    <location>
        <begin position="1473"/>
        <end position="1484"/>
    </location>
</feature>
<protein>
    <recommendedName>
        <fullName evidence="5">BTB domain-containing protein</fullName>
    </recommendedName>
</protein>
<keyword evidence="2" id="KW-0040">ANK repeat</keyword>
<evidence type="ECO:0000256" key="2">
    <source>
        <dbReference type="PROSITE-ProRule" id="PRU00023"/>
    </source>
</evidence>
<feature type="compositionally biased region" description="Polar residues" evidence="4">
    <location>
        <begin position="1134"/>
        <end position="1146"/>
    </location>
</feature>
<feature type="compositionally biased region" description="Basic and acidic residues" evidence="4">
    <location>
        <begin position="1581"/>
        <end position="1590"/>
    </location>
</feature>
<feature type="compositionally biased region" description="Basic and acidic residues" evidence="4">
    <location>
        <begin position="1218"/>
        <end position="1232"/>
    </location>
</feature>
<dbReference type="PROSITE" id="PS50012">
    <property type="entry name" value="RCC1_3"/>
    <property type="match status" value="2"/>
</dbReference>
<feature type="compositionally biased region" description="Low complexity" evidence="4">
    <location>
        <begin position="1485"/>
        <end position="1504"/>
    </location>
</feature>
<feature type="domain" description="BTB" evidence="5">
    <location>
        <begin position="893"/>
        <end position="966"/>
    </location>
</feature>
<gene>
    <name evidence="6" type="ORF">Cpir12675_005404</name>
</gene>
<dbReference type="PROSITE" id="PS50097">
    <property type="entry name" value="BTB"/>
    <property type="match status" value="2"/>
</dbReference>
<dbReference type="InterPro" id="IPR000210">
    <property type="entry name" value="BTB/POZ_dom"/>
</dbReference>
<dbReference type="InterPro" id="IPR051625">
    <property type="entry name" value="Signaling_Regulatory_Domain"/>
</dbReference>
<dbReference type="Pfam" id="PF00651">
    <property type="entry name" value="BTB"/>
    <property type="match status" value="1"/>
</dbReference>
<dbReference type="SMART" id="SM00248">
    <property type="entry name" value="ANK"/>
    <property type="match status" value="2"/>
</dbReference>
<dbReference type="PROSITE" id="PS50088">
    <property type="entry name" value="ANK_REPEAT"/>
    <property type="match status" value="1"/>
</dbReference>
<evidence type="ECO:0000259" key="5">
    <source>
        <dbReference type="PROSITE" id="PS50097"/>
    </source>
</evidence>
<dbReference type="PANTHER" id="PTHR22872:SF2">
    <property type="entry name" value="INHIBITOR OF BRUTON TYROSINE KINASE"/>
    <property type="match status" value="1"/>
</dbReference>
<sequence>MNVQLWKLFWDSDVEGFCRLLNFSAVCASGPSGGLPGLAASKDPHPGSATSPLSGKSRKGLSKSAALLLGRAELNIRDHAGLTLLLRAVSSAEPRAIHFVRALLDHPAIDIYVQDPENGWNALHRALYAGNISIARLLLEKEQHNLRNSLLGTGGRASRLIKTKDHEGNSPFDLYNSTIFKLDLPMLNSRRGRQSSYINQYPKPYFDPSSNYPGTENFVSSGNLNGNEIYMFGSNKNHSLGVGDGDDRQYPERIQLARPKNLVEYFHTKFMSSGDLITSEIGPTDQGVPQLILSRPIVIRNVALSKLHSAIITDDPFSNLYLSGVGRGGRLGLGDEHTQFRFVPVLGGLAAQKVIHVALGQNHTIAITDKGDIWTWGSNTCSQLGYTLPVSPKADEDPMSLIPRQILGTLKKETIIGAAASAIHSVAFTSTSLYCWGRNDGQIGLMDADSRSLAIQTVPRKVAASLFSSSIKMVTAAEKATTCLLQNHTVIVFTNYGYNIVRFPALDLLSNLDGPNLEALRASRSRARTTKVDYISSGGDTISALTLSGEVYVMSLNVNSLDNTPTTSSTTNPSKIKLSVTSPQRIWHARKDAATSIAVGENGSVMLSTRSGAVWRRVRRDKAKLKKSDKKRDAFKYERVPTITSAIAVRGSTYGALAVVISDTKATRSLVLVKPRALCKDISTLFPLKDFKAINIPDDLDITGILGAGLLKNGLKPFTSEVLKSMRIEEDLSKFLAATSFSSVAYDVVLSTASAPGIEIPAHSWLLAGRSSVFRELFTASLEADLSEFHDTFIFTRTSSGFKVCFKSLDIVSLLNVISMAYTDTAVPLWNYTHFAPHHATRSRQVRAEVKKLASGLNMTALEAAAQTQSGTQASMHTDFRKAISHRNFFRLGDVALQINGQEILAHRDLLCQRCPFFHGLFQGYFKGGWLSERYSRMDPRSPVRIDLSHFEPKAFAYVLEHLYSDVGVEIFDNLVTPDLDTFGGIVLAVMDIANELMIDRLIEICQSILGRFVNMRNVANILNEVSISYISSLKAASLEYISLQLEGFLENHLLDDMNDMLLSNLDHVVRYNQVLKQPYSRRRKLEYFFALYPLLIHDVAEERRARVQEMGRKFSGFQDHRPGVTGKGRRVSTDATSGTPSSSKSIHGKWRDESHHQAGSHVAPPPDPRSDDDNNLIFEMDIDTTTIPPPQVYGKLTGVPSVNCSSSKKPTKRLKSKHESLSFHDSTESRSKTPPVAPWAQVQESQPVSLITENMADAALENSYEWQSVTPSKTRKVSAFSVSPGPILSSAPPSRDQLQRISPSIIAHSATLKRPVSSTTITTPKKTTSTPLVTPTQSLPSRPLNLGDFLPDVSTPKAERKISMTIPPPPTQPAQPLTEIFDEQIEQRARDQEKVQIRPLQEIIQEEQFLQWWGDEQKRIEQQEEDERKSMRLIHELIAQENLGRTASSSGTKSKAKGKNKGKEKEIWDGVTTGSSVGNLQHASLTARPSTSTPSSSGCRTSPNPKVSLSSQQPRNNEATNRKQGSKGKGRSRRNVEHGVEGQAAASSRADGGSGGNSDGRKDGKAVTSGSGMQRRGNKGKRELGKDYGGEGGAGGAGEEAKAQGSSKQTAKREDGKPKQVPRQQQ</sequence>